<evidence type="ECO:0000313" key="3">
    <source>
        <dbReference type="Proteomes" id="UP000284250"/>
    </source>
</evidence>
<keyword evidence="3" id="KW-1185">Reference proteome</keyword>
<dbReference type="SUPFAM" id="SSF49464">
    <property type="entry name" value="Carboxypeptidase regulatory domain-like"/>
    <property type="match status" value="1"/>
</dbReference>
<dbReference type="Gene3D" id="2.60.40.1120">
    <property type="entry name" value="Carboxypeptidase-like, regulatory domain"/>
    <property type="match status" value="1"/>
</dbReference>
<evidence type="ECO:0000256" key="1">
    <source>
        <dbReference type="SAM" id="SignalP"/>
    </source>
</evidence>
<gene>
    <name evidence="2" type="ORF">D0T11_12565</name>
</gene>
<dbReference type="EMBL" id="QYCN01000017">
    <property type="protein sequence ID" value="RIY09260.1"/>
    <property type="molecule type" value="Genomic_DNA"/>
</dbReference>
<feature type="signal peptide" evidence="1">
    <location>
        <begin position="1"/>
        <end position="17"/>
    </location>
</feature>
<comment type="caution">
    <text evidence="2">The sequence shown here is derived from an EMBL/GenBank/DDBJ whole genome shotgun (WGS) entry which is preliminary data.</text>
</comment>
<name>A0A418QWB0_9BACT</name>
<dbReference type="RefSeq" id="WP_119656140.1">
    <property type="nucleotide sequence ID" value="NZ_JBHUOI010000073.1"/>
</dbReference>
<reference evidence="2 3" key="1">
    <citation type="submission" date="2019-01" db="EMBL/GenBank/DDBJ databases">
        <title>Hymenobacter humicola sp. nov., isolated from soils in Antarctica.</title>
        <authorList>
            <person name="Sedlacek I."/>
            <person name="Holochova P."/>
            <person name="Kralova S."/>
            <person name="Pantucek R."/>
            <person name="Stankova E."/>
            <person name="Vrbovska V."/>
            <person name="Kristofova L."/>
            <person name="Svec P."/>
            <person name="Busse H.-J."/>
        </authorList>
    </citation>
    <scope>NUCLEOTIDE SEQUENCE [LARGE SCALE GENOMIC DNA]</scope>
    <source>
        <strain evidence="2 3">CCM 8852</strain>
    </source>
</reference>
<evidence type="ECO:0000313" key="2">
    <source>
        <dbReference type="EMBL" id="RIY09260.1"/>
    </source>
</evidence>
<dbReference type="OrthoDB" id="887176at2"/>
<proteinExistence type="predicted"/>
<evidence type="ECO:0008006" key="4">
    <source>
        <dbReference type="Google" id="ProtNLM"/>
    </source>
</evidence>
<dbReference type="AlphaFoldDB" id="A0A418QWB0"/>
<accession>A0A418QWB0</accession>
<dbReference type="Pfam" id="PF13620">
    <property type="entry name" value="CarboxypepD_reg"/>
    <property type="match status" value="1"/>
</dbReference>
<dbReference type="Proteomes" id="UP000284250">
    <property type="component" value="Unassembled WGS sequence"/>
</dbReference>
<organism evidence="2 3">
    <name type="scientific">Hymenobacter rubripertinctus</name>
    <dbReference type="NCBI Taxonomy" id="2029981"/>
    <lineage>
        <taxon>Bacteria</taxon>
        <taxon>Pseudomonadati</taxon>
        <taxon>Bacteroidota</taxon>
        <taxon>Cytophagia</taxon>
        <taxon>Cytophagales</taxon>
        <taxon>Hymenobacteraceae</taxon>
        <taxon>Hymenobacter</taxon>
    </lineage>
</organism>
<feature type="chain" id="PRO_5019066183" description="Carboxypeptidase-like regulatory domain-containing protein" evidence="1">
    <location>
        <begin position="18"/>
        <end position="135"/>
    </location>
</feature>
<keyword evidence="1" id="KW-0732">Signal</keyword>
<dbReference type="InterPro" id="IPR008969">
    <property type="entry name" value="CarboxyPept-like_regulatory"/>
</dbReference>
<sequence>MVLSTFAFWLSHVVASAFYPAAGPLPRVSGAPVQQGVARELFGHVTDFTGAPLAGATVAVEEDRKSSVITNSVGKFLLVSPQRQPQLRISSAGYYDTLVAVTTLNTSIEVQLRPIDRYKRKLKKQYKAANKAWKN</sequence>
<protein>
    <recommendedName>
        <fullName evidence="4">Carboxypeptidase-like regulatory domain-containing protein</fullName>
    </recommendedName>
</protein>